<gene>
    <name evidence="10" type="primary">speH</name>
    <name evidence="11" type="ORF">METUNv1_00157</name>
</gene>
<dbReference type="Gene3D" id="3.30.360.110">
    <property type="entry name" value="S-adenosylmethionine decarboxylase domain"/>
    <property type="match status" value="1"/>
</dbReference>
<evidence type="ECO:0000256" key="2">
    <source>
        <dbReference type="ARBA" id="ARBA00022793"/>
    </source>
</evidence>
<proteinExistence type="inferred from homology"/>
<name>F5R7E3_METUF</name>
<feature type="chain" id="PRO_5023573841" description="S-adenosylmethionine decarboxylase alpha chain" evidence="10">
    <location>
        <begin position="66"/>
        <end position="124"/>
    </location>
</feature>
<comment type="catalytic activity">
    <reaction evidence="10">
        <text>S-adenosyl-L-methionine + H(+) = S-adenosyl 3-(methylsulfanyl)propylamine + CO2</text>
        <dbReference type="Rhea" id="RHEA:15981"/>
        <dbReference type="ChEBI" id="CHEBI:15378"/>
        <dbReference type="ChEBI" id="CHEBI:16526"/>
        <dbReference type="ChEBI" id="CHEBI:57443"/>
        <dbReference type="ChEBI" id="CHEBI:59789"/>
        <dbReference type="EC" id="4.1.1.50"/>
    </reaction>
</comment>
<dbReference type="SUPFAM" id="SSF56276">
    <property type="entry name" value="S-adenosylmethionine decarboxylase"/>
    <property type="match status" value="1"/>
</dbReference>
<keyword evidence="9 10" id="KW-0670">Pyruvate</keyword>
<accession>F5R7E3</accession>
<feature type="modified residue" description="Pyruvic acid (Ser); by autocatalysis" evidence="10">
    <location>
        <position position="66"/>
    </location>
</feature>
<dbReference type="InterPro" id="IPR016067">
    <property type="entry name" value="S-AdoMet_deCO2ase_core"/>
</dbReference>
<comment type="similarity">
    <text evidence="10">Belongs to the prokaryotic AdoMetDC family. Type 1 subfamily.</text>
</comment>
<keyword evidence="5 10" id="KW-0620">Polyamine biosynthesis</keyword>
<dbReference type="RefSeq" id="WP_008057851.1">
    <property type="nucleotide sequence ID" value="NZ_AFHG01000028.1"/>
</dbReference>
<dbReference type="InterPro" id="IPR042286">
    <property type="entry name" value="AdoMetDC_C"/>
</dbReference>
<dbReference type="Proteomes" id="UP000005019">
    <property type="component" value="Unassembled WGS sequence"/>
</dbReference>
<dbReference type="Gene3D" id="3.30.160.750">
    <property type="match status" value="1"/>
</dbReference>
<dbReference type="AlphaFoldDB" id="F5R7E3"/>
<dbReference type="NCBIfam" id="TIGR03330">
    <property type="entry name" value="SAM_DCase_Bsu"/>
    <property type="match status" value="1"/>
</dbReference>
<dbReference type="InterPro" id="IPR042284">
    <property type="entry name" value="AdoMetDC_N"/>
</dbReference>
<dbReference type="InterPro" id="IPR003826">
    <property type="entry name" value="AdoMetDC_fam_prok"/>
</dbReference>
<keyword evidence="8 10" id="KW-0704">Schiff base</keyword>
<sequence>MTLPPQGHHVLLDLYGVEPAPLADVALIEATLTEAARRAGARVLGTQLHPFGPGQGVTGVLLLAESHISIHTWPEHGYAAVDVFMCGDAEAMAAASLIGARLRAERIEVRECLRGTAGAEGSDV</sequence>
<keyword evidence="6 10" id="KW-0865">Zymogen</keyword>
<keyword evidence="4 10" id="KW-0745">Spermidine biosynthesis</keyword>
<evidence type="ECO:0000256" key="4">
    <source>
        <dbReference type="ARBA" id="ARBA00023066"/>
    </source>
</evidence>
<keyword evidence="2 10" id="KW-0210">Decarboxylase</keyword>
<feature type="chain" id="PRO_5023573840" description="S-adenosylmethionine decarboxylase beta chain" evidence="10">
    <location>
        <begin position="1"/>
        <end position="65"/>
    </location>
</feature>
<evidence type="ECO:0000256" key="9">
    <source>
        <dbReference type="ARBA" id="ARBA00023317"/>
    </source>
</evidence>
<keyword evidence="3 10" id="KW-0068">Autocatalytic cleavage</keyword>
<keyword evidence="1 10" id="KW-0949">S-adenosyl-L-methionine</keyword>
<evidence type="ECO:0000256" key="10">
    <source>
        <dbReference type="HAMAP-Rule" id="MF_00464"/>
    </source>
</evidence>
<dbReference type="PANTHER" id="PTHR33866">
    <property type="entry name" value="S-ADENOSYLMETHIONINE DECARBOXYLASE PROENZYME"/>
    <property type="match status" value="1"/>
</dbReference>
<dbReference type="GO" id="GO:0008295">
    <property type="term" value="P:spermidine biosynthetic process"/>
    <property type="evidence" value="ECO:0007669"/>
    <property type="project" value="UniProtKB-UniRule"/>
</dbReference>
<protein>
    <recommendedName>
        <fullName evidence="10">S-adenosylmethionine decarboxylase proenzyme</fullName>
        <shortName evidence="10">AdoMetDC</shortName>
        <shortName evidence="10">SAMDC</shortName>
        <ecNumber evidence="10">4.1.1.50</ecNumber>
    </recommendedName>
    <component>
        <recommendedName>
            <fullName evidence="10">S-adenosylmethionine decarboxylase beta chain</fullName>
        </recommendedName>
    </component>
    <component>
        <recommendedName>
            <fullName evidence="10">S-adenosylmethionine decarboxylase alpha chain</fullName>
        </recommendedName>
    </component>
</protein>
<dbReference type="eggNOG" id="COG1586">
    <property type="taxonomic scope" value="Bacteria"/>
</dbReference>
<organism evidence="11 12">
    <name type="scientific">Methyloversatilis universalis (strain ATCC BAA-1314 / DSM 25237 / JCM 13912 / CCUG 52030 / FAM5)</name>
    <dbReference type="NCBI Taxonomy" id="1000565"/>
    <lineage>
        <taxon>Bacteria</taxon>
        <taxon>Pseudomonadati</taxon>
        <taxon>Pseudomonadota</taxon>
        <taxon>Betaproteobacteria</taxon>
        <taxon>Nitrosomonadales</taxon>
        <taxon>Sterolibacteriaceae</taxon>
        <taxon>Methyloversatilis</taxon>
    </lineage>
</organism>
<reference evidence="11 12" key="1">
    <citation type="journal article" date="2011" name="J. Bacteriol.">
        <title>Genome sequence of Methyloversatilis universalis FAM5T, a methylotrophic representative of the order Rhodocyclales.</title>
        <authorList>
            <person name="Kittichotirat W."/>
            <person name="Good N.M."/>
            <person name="Hall R."/>
            <person name="Bringel F."/>
            <person name="Lajus A."/>
            <person name="Medigue C."/>
            <person name="Smalley N.E."/>
            <person name="Beck D."/>
            <person name="Bumgarner R."/>
            <person name="Vuilleumier S."/>
            <person name="Kalyuzhnaya M.G."/>
        </authorList>
    </citation>
    <scope>NUCLEOTIDE SEQUENCE [LARGE SCALE GENOMIC DNA]</scope>
    <source>
        <strain evidence="12">ATCC BAA-1314 / JCM 13912 / FAM5</strain>
    </source>
</reference>
<evidence type="ECO:0000256" key="6">
    <source>
        <dbReference type="ARBA" id="ARBA00023145"/>
    </source>
</evidence>
<comment type="pathway">
    <text evidence="10">Amine and polyamine biosynthesis; S-adenosylmethioninamine biosynthesis; S-adenosylmethioninamine from S-adenosyl-L-methionine: step 1/1.</text>
</comment>
<comment type="cofactor">
    <cofactor evidence="10">
        <name>pyruvate</name>
        <dbReference type="ChEBI" id="CHEBI:15361"/>
    </cofactor>
    <text evidence="10">Binds 1 pyruvoyl group covalently per subunit.</text>
</comment>
<evidence type="ECO:0000256" key="3">
    <source>
        <dbReference type="ARBA" id="ARBA00022813"/>
    </source>
</evidence>
<comment type="subunit">
    <text evidence="10">Heterotetramer of two alpha and two beta chains arranged as a dimer of alpha/beta heterodimers.</text>
</comment>
<dbReference type="STRING" id="1000565.METUNv1_00157"/>
<keyword evidence="12" id="KW-1185">Reference proteome</keyword>
<evidence type="ECO:0000313" key="11">
    <source>
        <dbReference type="EMBL" id="EGK73529.1"/>
    </source>
</evidence>
<comment type="PTM">
    <text evidence="10">Is synthesized initially as an inactive proenzyme. Formation of the active enzyme involves a self-maturation process in which the active site pyruvoyl group is generated from an internal serine residue via an autocatalytic post-translational modification. Two non-identical subunits are generated from the proenzyme in this reaction, and the pyruvate is formed at the N-terminus of the alpha chain, which is derived from the carboxyl end of the proenzyme. The post-translation cleavage follows an unusual pathway, termed non-hydrolytic serinolysis, in which the side chain hydroxyl group of the serine supplies its oxygen atom to form the C-terminus of the beta chain, while the remainder of the serine residue undergoes an oxidative deamination to produce ammonia and the pyruvoyl group blocking the N-terminus of the alpha chain.</text>
</comment>
<dbReference type="EMBL" id="AFHG01000028">
    <property type="protein sequence ID" value="EGK73529.1"/>
    <property type="molecule type" value="Genomic_DNA"/>
</dbReference>
<keyword evidence="7 10" id="KW-0456">Lyase</keyword>
<feature type="active site" description="Proton acceptor; for processing activity" evidence="10">
    <location>
        <position position="71"/>
    </location>
</feature>
<dbReference type="InterPro" id="IPR017716">
    <property type="entry name" value="S-AdoMet_deCOase_pro-enz"/>
</dbReference>
<feature type="active site" description="Proton donor; for catalytic activity" evidence="10">
    <location>
        <position position="86"/>
    </location>
</feature>
<dbReference type="UniPathway" id="UPA00331">
    <property type="reaction ID" value="UER00451"/>
</dbReference>
<feature type="site" description="Cleavage (non-hydrolytic); by autolysis" evidence="10">
    <location>
        <begin position="65"/>
        <end position="66"/>
    </location>
</feature>
<feature type="active site" description="Schiff-base intermediate with substrate; via pyruvic acid" evidence="10">
    <location>
        <position position="66"/>
    </location>
</feature>
<comment type="caution">
    <text evidence="11">The sequence shown here is derived from an EMBL/GenBank/DDBJ whole genome shotgun (WGS) entry which is preliminary data.</text>
</comment>
<dbReference type="EC" id="4.1.1.50" evidence="10"/>
<dbReference type="GO" id="GO:0005829">
    <property type="term" value="C:cytosol"/>
    <property type="evidence" value="ECO:0007669"/>
    <property type="project" value="TreeGrafter"/>
</dbReference>
<dbReference type="GO" id="GO:0004014">
    <property type="term" value="F:adenosylmethionine decarboxylase activity"/>
    <property type="evidence" value="ECO:0007669"/>
    <property type="project" value="UniProtKB-UniRule"/>
</dbReference>
<dbReference type="Pfam" id="PF02675">
    <property type="entry name" value="AdoMet_dc"/>
    <property type="match status" value="1"/>
</dbReference>
<evidence type="ECO:0000256" key="5">
    <source>
        <dbReference type="ARBA" id="ARBA00023115"/>
    </source>
</evidence>
<comment type="function">
    <text evidence="10">Catalyzes the decarboxylation of S-adenosylmethionine to S-adenosylmethioninamine (dcAdoMet), the propylamine donor required for the synthesis of the polyamines spermine and spermidine from the diamine putrescine.</text>
</comment>
<evidence type="ECO:0000256" key="1">
    <source>
        <dbReference type="ARBA" id="ARBA00022691"/>
    </source>
</evidence>
<evidence type="ECO:0000313" key="12">
    <source>
        <dbReference type="Proteomes" id="UP000005019"/>
    </source>
</evidence>
<evidence type="ECO:0000256" key="7">
    <source>
        <dbReference type="ARBA" id="ARBA00023239"/>
    </source>
</evidence>
<evidence type="ECO:0000256" key="8">
    <source>
        <dbReference type="ARBA" id="ARBA00023270"/>
    </source>
</evidence>
<dbReference type="PANTHER" id="PTHR33866:SF2">
    <property type="entry name" value="S-ADENOSYLMETHIONINE DECARBOXYLASE PROENZYME"/>
    <property type="match status" value="1"/>
</dbReference>
<dbReference type="HAMAP" id="MF_00464">
    <property type="entry name" value="AdoMetDC_1"/>
    <property type="match status" value="1"/>
</dbReference>
<dbReference type="OrthoDB" id="9793120at2"/>